<protein>
    <submittedName>
        <fullName evidence="2">Uncharacterized protein</fullName>
    </submittedName>
</protein>
<organism evidence="2 3">
    <name type="scientific">Cladosporium halotolerans</name>
    <dbReference type="NCBI Taxonomy" id="1052096"/>
    <lineage>
        <taxon>Eukaryota</taxon>
        <taxon>Fungi</taxon>
        <taxon>Dikarya</taxon>
        <taxon>Ascomycota</taxon>
        <taxon>Pezizomycotina</taxon>
        <taxon>Dothideomycetes</taxon>
        <taxon>Dothideomycetidae</taxon>
        <taxon>Cladosporiales</taxon>
        <taxon>Cladosporiaceae</taxon>
        <taxon>Cladosporium</taxon>
    </lineage>
</organism>
<name>A0AB34KUK6_9PEZI</name>
<evidence type="ECO:0000256" key="1">
    <source>
        <dbReference type="SAM" id="Phobius"/>
    </source>
</evidence>
<dbReference type="Proteomes" id="UP000803884">
    <property type="component" value="Unassembled WGS sequence"/>
</dbReference>
<sequence length="52" mass="5459">MPFLGGRSGIMLTMVAAGGAFALLSYRNSARDARNNQPGNLYVRTERSGGGV</sequence>
<keyword evidence="1" id="KW-0812">Transmembrane</keyword>
<dbReference type="GeneID" id="96005408"/>
<comment type="caution">
    <text evidence="2">The sequence shown here is derived from an EMBL/GenBank/DDBJ whole genome shotgun (WGS) entry which is preliminary data.</text>
</comment>
<evidence type="ECO:0000313" key="2">
    <source>
        <dbReference type="EMBL" id="KAL1587497.1"/>
    </source>
</evidence>
<keyword evidence="3" id="KW-1185">Reference proteome</keyword>
<evidence type="ECO:0000313" key="3">
    <source>
        <dbReference type="Proteomes" id="UP000803884"/>
    </source>
</evidence>
<feature type="transmembrane region" description="Helical" evidence="1">
    <location>
        <begin position="6"/>
        <end position="26"/>
    </location>
</feature>
<keyword evidence="1" id="KW-0472">Membrane</keyword>
<dbReference type="RefSeq" id="XP_069230602.1">
    <property type="nucleotide sequence ID" value="XM_069372570.1"/>
</dbReference>
<reference evidence="2 3" key="1">
    <citation type="journal article" date="2020" name="Microbiol. Resour. Announc.">
        <title>Draft Genome Sequence of a Cladosporium Species Isolated from the Mesophotic Ascidian Didemnum maculosum.</title>
        <authorList>
            <person name="Gioti A."/>
            <person name="Siaperas R."/>
            <person name="Nikolaivits E."/>
            <person name="Le Goff G."/>
            <person name="Ouazzani J."/>
            <person name="Kotoulas G."/>
            <person name="Topakas E."/>
        </authorList>
    </citation>
    <scope>NUCLEOTIDE SEQUENCE [LARGE SCALE GENOMIC DNA]</scope>
    <source>
        <strain evidence="2 3">TM138-S3</strain>
    </source>
</reference>
<proteinExistence type="predicted"/>
<gene>
    <name evidence="2" type="ORF">WHR41_03964</name>
</gene>
<accession>A0AB34KUK6</accession>
<dbReference type="EMBL" id="JAAQHG020000010">
    <property type="protein sequence ID" value="KAL1587497.1"/>
    <property type="molecule type" value="Genomic_DNA"/>
</dbReference>
<keyword evidence="1" id="KW-1133">Transmembrane helix</keyword>
<dbReference type="AlphaFoldDB" id="A0AB34KUK6"/>